<gene>
    <name evidence="1" type="ORF">FRZ06_05045</name>
</gene>
<proteinExistence type="predicted"/>
<accession>A0ACD1A8K0</accession>
<dbReference type="EMBL" id="CP042469">
    <property type="protein sequence ID" value="QOX62756.1"/>
    <property type="molecule type" value="Genomic_DNA"/>
</dbReference>
<evidence type="ECO:0000313" key="2">
    <source>
        <dbReference type="Proteomes" id="UP000594014"/>
    </source>
</evidence>
<sequence>MSNENNDMQKELAELVSRHTDREGPQVTAISALSFSRYSSPHCHDGVVAPYIINQPSIYIVVQGIKDVIFGGEHFRYGLPNYLVSSMNLPIIAEVLEASNENPNLSLKIGFTNHQILELLNDDEIKRNSRKIKRGLNIAKLDESLLDAILRLVRLLDKPGDITILAPLFVKEILYKVLSSEYGDSLKQIVIDNSPTVSIQNAIQHIVNHYQEALRVEELAKIANMSVPSFFRHFKEITIMSPIQFQKQLRLQEARRLLITSTIDVAEAAYLVGYESTTQFIREYSRTFEFSPRKDLKRMKNMERE</sequence>
<dbReference type="Proteomes" id="UP000594014">
    <property type="component" value="Chromosome"/>
</dbReference>
<keyword evidence="2" id="KW-1185">Reference proteome</keyword>
<evidence type="ECO:0000313" key="1">
    <source>
        <dbReference type="EMBL" id="QOX62756.1"/>
    </source>
</evidence>
<name>A0ACD1A8K0_9FIRM</name>
<organism evidence="1 2">
    <name type="scientific">Anoxybacterium hadale</name>
    <dbReference type="NCBI Taxonomy" id="3408580"/>
    <lineage>
        <taxon>Bacteria</taxon>
        <taxon>Bacillati</taxon>
        <taxon>Bacillota</taxon>
        <taxon>Clostridia</taxon>
        <taxon>Peptostreptococcales</taxon>
        <taxon>Anaerovoracaceae</taxon>
        <taxon>Anoxybacterium</taxon>
    </lineage>
</organism>
<protein>
    <submittedName>
        <fullName evidence="1">AraC family transcriptional regulator</fullName>
    </submittedName>
</protein>
<reference evidence="1" key="1">
    <citation type="submission" date="2019-08" db="EMBL/GenBank/DDBJ databases">
        <title>Genome sequence of Clostridiales bacterium MT110.</title>
        <authorList>
            <person name="Cao J."/>
        </authorList>
    </citation>
    <scope>NUCLEOTIDE SEQUENCE</scope>
    <source>
        <strain evidence="1">MT110</strain>
    </source>
</reference>